<proteinExistence type="predicted"/>
<dbReference type="AlphaFoldDB" id="A0A9P5YWM1"/>
<gene>
    <name evidence="1" type="ORF">BDN70DRAFT_995212</name>
</gene>
<accession>A0A9P5YWM1</accession>
<reference evidence="1" key="1">
    <citation type="submission" date="2020-11" db="EMBL/GenBank/DDBJ databases">
        <authorList>
            <consortium name="DOE Joint Genome Institute"/>
            <person name="Ahrendt S."/>
            <person name="Riley R."/>
            <person name="Andreopoulos W."/>
            <person name="Labutti K."/>
            <person name="Pangilinan J."/>
            <person name="Ruiz-Duenas F.J."/>
            <person name="Barrasa J.M."/>
            <person name="Sanchez-Garcia M."/>
            <person name="Camarero S."/>
            <person name="Miyauchi S."/>
            <person name="Serrano A."/>
            <person name="Linde D."/>
            <person name="Babiker R."/>
            <person name="Drula E."/>
            <person name="Ayuso-Fernandez I."/>
            <person name="Pacheco R."/>
            <person name="Padilla G."/>
            <person name="Ferreira P."/>
            <person name="Barriuso J."/>
            <person name="Kellner H."/>
            <person name="Castanera R."/>
            <person name="Alfaro M."/>
            <person name="Ramirez L."/>
            <person name="Pisabarro A.G."/>
            <person name="Kuo A."/>
            <person name="Tritt A."/>
            <person name="Lipzen A."/>
            <person name="He G."/>
            <person name="Yan M."/>
            <person name="Ng V."/>
            <person name="Cullen D."/>
            <person name="Martin F."/>
            <person name="Rosso M.-N."/>
            <person name="Henrissat B."/>
            <person name="Hibbett D."/>
            <person name="Martinez A.T."/>
            <person name="Grigoriev I.V."/>
        </authorList>
    </citation>
    <scope>NUCLEOTIDE SEQUENCE</scope>
    <source>
        <strain evidence="1">CIRM-BRFM 674</strain>
    </source>
</reference>
<comment type="caution">
    <text evidence="1">The sequence shown here is derived from an EMBL/GenBank/DDBJ whole genome shotgun (WGS) entry which is preliminary data.</text>
</comment>
<evidence type="ECO:0008006" key="3">
    <source>
        <dbReference type="Google" id="ProtNLM"/>
    </source>
</evidence>
<dbReference type="EMBL" id="MU155273">
    <property type="protein sequence ID" value="KAF9477047.1"/>
    <property type="molecule type" value="Genomic_DNA"/>
</dbReference>
<organism evidence="1 2">
    <name type="scientific">Pholiota conissans</name>
    <dbReference type="NCBI Taxonomy" id="109636"/>
    <lineage>
        <taxon>Eukaryota</taxon>
        <taxon>Fungi</taxon>
        <taxon>Dikarya</taxon>
        <taxon>Basidiomycota</taxon>
        <taxon>Agaricomycotina</taxon>
        <taxon>Agaricomycetes</taxon>
        <taxon>Agaricomycetidae</taxon>
        <taxon>Agaricales</taxon>
        <taxon>Agaricineae</taxon>
        <taxon>Strophariaceae</taxon>
        <taxon>Pholiota</taxon>
    </lineage>
</organism>
<protein>
    <recommendedName>
        <fullName evidence="3">F-box domain-containing protein</fullName>
    </recommendedName>
</protein>
<keyword evidence="2" id="KW-1185">Reference proteome</keyword>
<dbReference type="OrthoDB" id="2788229at2759"/>
<sequence length="377" mass="42542">MLTPPLDIIESIVDILAASDLQSIRTISLTCHAFLPICRKRLFSSVSLMNRDIYFQMPRPPMATTSMLHNLLTGSPDISRYIRDLTFVMQDEDASDPTVVAVFQRLIHLRSLVIHYYPFIYNINPEVSWSSNPLRSVLRHLLEHPSLTELRICANHDILLADLTSCISLENLTLEIFASTEISEIPLQLPVAPIRLRSFKFGSPSAPGMLHLYGTNCTDGRPFLDFSKLTRLSVALTEVSHLKDSQTGLLISLCKSLSTVKITVDEEATDVKLTSLSGVIRPSRNTLKDLHISIYLVEVNIPPEDTLTALVDELDQIGENDNVLEGITLRVDIVETFNIHEEKWRKLDRLFARHRWPKLRRVSLTICAVVGLLPTSR</sequence>
<evidence type="ECO:0000313" key="2">
    <source>
        <dbReference type="Proteomes" id="UP000807469"/>
    </source>
</evidence>
<dbReference type="Proteomes" id="UP000807469">
    <property type="component" value="Unassembled WGS sequence"/>
</dbReference>
<name>A0A9P5YWM1_9AGAR</name>
<evidence type="ECO:0000313" key="1">
    <source>
        <dbReference type="EMBL" id="KAF9477047.1"/>
    </source>
</evidence>